<keyword evidence="3" id="KW-0732">Signal</keyword>
<evidence type="ECO:0000313" key="5">
    <source>
        <dbReference type="Proteomes" id="UP001150907"/>
    </source>
</evidence>
<dbReference type="InterPro" id="IPR043504">
    <property type="entry name" value="Peptidase_S1_PA_chymotrypsin"/>
</dbReference>
<dbReference type="AlphaFoldDB" id="A0A9W8BNF6"/>
<dbReference type="OrthoDB" id="5582852at2759"/>
<feature type="compositionally biased region" description="Pro residues" evidence="1">
    <location>
        <begin position="325"/>
        <end position="346"/>
    </location>
</feature>
<keyword evidence="2" id="KW-0812">Transmembrane</keyword>
<dbReference type="EMBL" id="JANBQF010000022">
    <property type="protein sequence ID" value="KAJ2007596.1"/>
    <property type="molecule type" value="Genomic_DNA"/>
</dbReference>
<dbReference type="SUPFAM" id="SSF50494">
    <property type="entry name" value="Trypsin-like serine proteases"/>
    <property type="match status" value="1"/>
</dbReference>
<accession>A0A9W8BNF6</accession>
<feature type="compositionally biased region" description="Low complexity" evidence="1">
    <location>
        <begin position="397"/>
        <end position="411"/>
    </location>
</feature>
<name>A0A9W8BNF6_9FUNG</name>
<keyword evidence="5" id="KW-1185">Reference proteome</keyword>
<feature type="region of interest" description="Disordered" evidence="1">
    <location>
        <begin position="586"/>
        <end position="608"/>
    </location>
</feature>
<keyword evidence="2" id="KW-1133">Transmembrane helix</keyword>
<dbReference type="Proteomes" id="UP001150907">
    <property type="component" value="Unassembled WGS sequence"/>
</dbReference>
<feature type="compositionally biased region" description="Gly residues" evidence="1">
    <location>
        <begin position="459"/>
        <end position="480"/>
    </location>
</feature>
<feature type="signal peptide" evidence="3">
    <location>
        <begin position="1"/>
        <end position="28"/>
    </location>
</feature>
<evidence type="ECO:0000256" key="3">
    <source>
        <dbReference type="SAM" id="SignalP"/>
    </source>
</evidence>
<feature type="region of interest" description="Disordered" evidence="1">
    <location>
        <begin position="451"/>
        <end position="511"/>
    </location>
</feature>
<keyword evidence="2" id="KW-0472">Membrane</keyword>
<dbReference type="Gene3D" id="2.40.10.10">
    <property type="entry name" value="Trypsin-like serine proteases"/>
    <property type="match status" value="1"/>
</dbReference>
<feature type="compositionally biased region" description="Low complexity" evidence="1">
    <location>
        <begin position="481"/>
        <end position="503"/>
    </location>
</feature>
<sequence length="608" mass="64290">MATRLLPLQVLLLAALTLLFALVPAAGAADQSHRLSVRATAADISNFRGAILVKNGQPTSCELALIDNHSAFVAANCLDYTSDGQVDLNTRYEVYFDNAKGNAPGKATIQSNRIFVHPLYLHTTLANNIAAVGFDYNDQGEWTNFISVNNLEWKDVVHVRRQLLNTNSMSWNTPVVKSQLKMDPGCTKASKLFDSNQRDMLCTKLSLSSPVSSKCLVPYGTLYGVSSKSMAVSAIYSHTVVYASDTCSNGNTFNYYTMLSNYTRYASYVLGRKVYEYIEKPDLYDTMPHTTGHHFQNVNAQNDAGTSQFGGDIYAIQRDLLFPQPSVPPPKPQTSQQPQPPQPPASTPGNNGGGGASPAPSPPAPRSTNGASTNPPQQQPSSSSNNNNNNSGGGGSSSSTASTTDNGDDNGFTMAPIGGSENGNSPTDAITLIDPADLLSDSFVVPVSASETDTDIFDGGNGTGGNGGGSGGNIGGGGGNKSSASSSRGTNTATSTGTSQSAGQVAESSNEGYGLPKKTVIALGVSLPILFVLLGIGAYMLYRTYKKRRADREWTPGSSRLRNNMRVIMEEIGGASDSLNLPAYADPEKPYHNISDPTETKLLGSKRT</sequence>
<reference evidence="4" key="1">
    <citation type="submission" date="2022-07" db="EMBL/GenBank/DDBJ databases">
        <title>Phylogenomic reconstructions and comparative analyses of Kickxellomycotina fungi.</title>
        <authorList>
            <person name="Reynolds N.K."/>
            <person name="Stajich J.E."/>
            <person name="Barry K."/>
            <person name="Grigoriev I.V."/>
            <person name="Crous P."/>
            <person name="Smith M.E."/>
        </authorList>
    </citation>
    <scope>NUCLEOTIDE SEQUENCE</scope>
    <source>
        <strain evidence="4">IMI 214461</strain>
    </source>
</reference>
<feature type="chain" id="PRO_5040785156" evidence="3">
    <location>
        <begin position="29"/>
        <end position="608"/>
    </location>
</feature>
<evidence type="ECO:0000256" key="2">
    <source>
        <dbReference type="SAM" id="Phobius"/>
    </source>
</evidence>
<comment type="caution">
    <text evidence="4">The sequence shown here is derived from an EMBL/GenBank/DDBJ whole genome shotgun (WGS) entry which is preliminary data.</text>
</comment>
<protein>
    <submittedName>
        <fullName evidence="4">Uncharacterized protein</fullName>
    </submittedName>
</protein>
<evidence type="ECO:0000256" key="1">
    <source>
        <dbReference type="SAM" id="MobiDB-lite"/>
    </source>
</evidence>
<feature type="transmembrane region" description="Helical" evidence="2">
    <location>
        <begin position="520"/>
        <end position="542"/>
    </location>
</feature>
<proteinExistence type="predicted"/>
<organism evidence="4 5">
    <name type="scientific">Coemansia thaxteri</name>
    <dbReference type="NCBI Taxonomy" id="2663907"/>
    <lineage>
        <taxon>Eukaryota</taxon>
        <taxon>Fungi</taxon>
        <taxon>Fungi incertae sedis</taxon>
        <taxon>Zoopagomycota</taxon>
        <taxon>Kickxellomycotina</taxon>
        <taxon>Kickxellomycetes</taxon>
        <taxon>Kickxellales</taxon>
        <taxon>Kickxellaceae</taxon>
        <taxon>Coemansia</taxon>
    </lineage>
</organism>
<feature type="compositionally biased region" description="Low complexity" evidence="1">
    <location>
        <begin position="366"/>
        <end position="390"/>
    </location>
</feature>
<dbReference type="InterPro" id="IPR009003">
    <property type="entry name" value="Peptidase_S1_PA"/>
</dbReference>
<feature type="region of interest" description="Disordered" evidence="1">
    <location>
        <begin position="322"/>
        <end position="429"/>
    </location>
</feature>
<evidence type="ECO:0000313" key="4">
    <source>
        <dbReference type="EMBL" id="KAJ2007596.1"/>
    </source>
</evidence>
<gene>
    <name evidence="4" type="ORF">H4R26_000675</name>
</gene>